<organism evidence="2 3">
    <name type="scientific">Pleuronectes platessa</name>
    <name type="common">European plaice</name>
    <dbReference type="NCBI Taxonomy" id="8262"/>
    <lineage>
        <taxon>Eukaryota</taxon>
        <taxon>Metazoa</taxon>
        <taxon>Chordata</taxon>
        <taxon>Craniata</taxon>
        <taxon>Vertebrata</taxon>
        <taxon>Euteleostomi</taxon>
        <taxon>Actinopterygii</taxon>
        <taxon>Neopterygii</taxon>
        <taxon>Teleostei</taxon>
        <taxon>Neoteleostei</taxon>
        <taxon>Acanthomorphata</taxon>
        <taxon>Carangaria</taxon>
        <taxon>Pleuronectiformes</taxon>
        <taxon>Pleuronectoidei</taxon>
        <taxon>Pleuronectidae</taxon>
        <taxon>Pleuronectes</taxon>
    </lineage>
</organism>
<evidence type="ECO:0000313" key="2">
    <source>
        <dbReference type="EMBL" id="CAB1454827.1"/>
    </source>
</evidence>
<proteinExistence type="predicted"/>
<comment type="caution">
    <text evidence="2">The sequence shown here is derived from an EMBL/GenBank/DDBJ whole genome shotgun (WGS) entry which is preliminary data.</text>
</comment>
<feature type="region of interest" description="Disordered" evidence="1">
    <location>
        <begin position="1"/>
        <end position="25"/>
    </location>
</feature>
<gene>
    <name evidence="2" type="ORF">PLEPLA_LOCUS42594</name>
</gene>
<feature type="non-terminal residue" evidence="2">
    <location>
        <position position="1"/>
    </location>
</feature>
<dbReference type="EMBL" id="CADEAL010004227">
    <property type="protein sequence ID" value="CAB1454827.1"/>
    <property type="molecule type" value="Genomic_DNA"/>
</dbReference>
<dbReference type="AlphaFoldDB" id="A0A9N7VT52"/>
<feature type="compositionally biased region" description="Basic and acidic residues" evidence="1">
    <location>
        <begin position="1"/>
        <end position="10"/>
    </location>
</feature>
<reference evidence="2" key="1">
    <citation type="submission" date="2020-03" db="EMBL/GenBank/DDBJ databases">
        <authorList>
            <person name="Weist P."/>
        </authorList>
    </citation>
    <scope>NUCLEOTIDE SEQUENCE</scope>
</reference>
<keyword evidence="3" id="KW-1185">Reference proteome</keyword>
<evidence type="ECO:0000256" key="1">
    <source>
        <dbReference type="SAM" id="MobiDB-lite"/>
    </source>
</evidence>
<protein>
    <submittedName>
        <fullName evidence="2">Uncharacterized protein</fullName>
    </submittedName>
</protein>
<accession>A0A9N7VT52</accession>
<name>A0A9N7VT52_PLEPL</name>
<sequence>MSCHESDGCDRSPFTSGDAGMDGTCSSSWAVGPTVPSDSPHLYDSSVSSVDRPKEQAGIRTALLDIWSQEDAHRIPACAQ</sequence>
<feature type="region of interest" description="Disordered" evidence="1">
    <location>
        <begin position="36"/>
        <end position="55"/>
    </location>
</feature>
<evidence type="ECO:0000313" key="3">
    <source>
        <dbReference type="Proteomes" id="UP001153269"/>
    </source>
</evidence>
<dbReference type="Proteomes" id="UP001153269">
    <property type="component" value="Unassembled WGS sequence"/>
</dbReference>